<dbReference type="PROSITE" id="PS51724">
    <property type="entry name" value="SPOR"/>
    <property type="match status" value="1"/>
</dbReference>
<keyword evidence="2" id="KW-1133">Transmembrane helix</keyword>
<dbReference type="GO" id="GO:0030428">
    <property type="term" value="C:cell septum"/>
    <property type="evidence" value="ECO:0007669"/>
    <property type="project" value="TreeGrafter"/>
</dbReference>
<gene>
    <name evidence="4" type="ORF">SAMN04487977_103218</name>
</gene>
<dbReference type="RefSeq" id="WP_074642394.1">
    <property type="nucleotide sequence ID" value="NZ_FOFU01000003.1"/>
</dbReference>
<keyword evidence="5" id="KW-1185">Reference proteome</keyword>
<evidence type="ECO:0000259" key="3">
    <source>
        <dbReference type="PROSITE" id="PS51724"/>
    </source>
</evidence>
<dbReference type="InterPro" id="IPR036680">
    <property type="entry name" value="SPOR-like_sf"/>
</dbReference>
<protein>
    <submittedName>
        <fullName evidence="4">Sporulation related domain-containing protein</fullName>
    </submittedName>
</protein>
<dbReference type="Proteomes" id="UP000182360">
    <property type="component" value="Unassembled WGS sequence"/>
</dbReference>
<evidence type="ECO:0000313" key="5">
    <source>
        <dbReference type="Proteomes" id="UP000182360"/>
    </source>
</evidence>
<name>A0A1H9EMT2_9SPIR</name>
<organism evidence="4 5">
    <name type="scientific">Treponema bryantii</name>
    <dbReference type="NCBI Taxonomy" id="163"/>
    <lineage>
        <taxon>Bacteria</taxon>
        <taxon>Pseudomonadati</taxon>
        <taxon>Spirochaetota</taxon>
        <taxon>Spirochaetia</taxon>
        <taxon>Spirochaetales</taxon>
        <taxon>Treponemataceae</taxon>
        <taxon>Treponema</taxon>
    </lineage>
</organism>
<keyword evidence="2" id="KW-0472">Membrane</keyword>
<dbReference type="InterPro" id="IPR007730">
    <property type="entry name" value="SPOR-like_dom"/>
</dbReference>
<dbReference type="AlphaFoldDB" id="A0A1H9EMT2"/>
<sequence length="287" mass="31482">MEQKKTLWIIAAVGVFLLVVLGVPAILHYPSRNPVPAYASISPVEKKTSKDGWTKPSADVTAPTTLPQDVAATKVNELVVLADNATVYAQNTDKPAENGTTIDLNALKNEIVAETQNQAPSQPQNINITVNIPEPKEEVKVTPKSEPKSEPKYVAKAEPVENNVKVVQKTEVKATTKATKTNAQANANTKKSAAAPAPKAEPKKTQYWVQVAAYSNKKGAEGARSILDENKIPSDIFTYRDNKDKLYYRVRVGPYTTKSEAEYWRTRIIKISDIDNANDSYITSTTI</sequence>
<feature type="compositionally biased region" description="Low complexity" evidence="1">
    <location>
        <begin position="175"/>
        <end position="198"/>
    </location>
</feature>
<dbReference type="GO" id="GO:0032153">
    <property type="term" value="C:cell division site"/>
    <property type="evidence" value="ECO:0007669"/>
    <property type="project" value="TreeGrafter"/>
</dbReference>
<dbReference type="GO" id="GO:0042834">
    <property type="term" value="F:peptidoglycan binding"/>
    <property type="evidence" value="ECO:0007669"/>
    <property type="project" value="InterPro"/>
</dbReference>
<accession>A0A1H9EMT2</accession>
<feature type="domain" description="SPOR" evidence="3">
    <location>
        <begin position="201"/>
        <end position="285"/>
    </location>
</feature>
<dbReference type="GO" id="GO:0032506">
    <property type="term" value="P:cytokinetic process"/>
    <property type="evidence" value="ECO:0007669"/>
    <property type="project" value="TreeGrafter"/>
</dbReference>
<reference evidence="4 5" key="1">
    <citation type="submission" date="2016-10" db="EMBL/GenBank/DDBJ databases">
        <authorList>
            <person name="de Groot N.N."/>
        </authorList>
    </citation>
    <scope>NUCLEOTIDE SEQUENCE [LARGE SCALE GENOMIC DNA]</scope>
    <source>
        <strain evidence="4 5">B25</strain>
    </source>
</reference>
<dbReference type="PANTHER" id="PTHR38687:SF1">
    <property type="entry name" value="CELL DIVISION PROTEIN DEDD"/>
    <property type="match status" value="1"/>
</dbReference>
<keyword evidence="2" id="KW-0812">Transmembrane</keyword>
<dbReference type="PANTHER" id="PTHR38687">
    <property type="entry name" value="CELL DIVISION PROTEIN DEDD-RELATED"/>
    <property type="match status" value="1"/>
</dbReference>
<proteinExistence type="predicted"/>
<feature type="region of interest" description="Disordered" evidence="1">
    <location>
        <begin position="175"/>
        <end position="201"/>
    </location>
</feature>
<dbReference type="EMBL" id="FOFU01000003">
    <property type="protein sequence ID" value="SEQ26935.1"/>
    <property type="molecule type" value="Genomic_DNA"/>
</dbReference>
<dbReference type="STRING" id="163.SAMN04487775_105161"/>
<evidence type="ECO:0000256" key="2">
    <source>
        <dbReference type="SAM" id="Phobius"/>
    </source>
</evidence>
<evidence type="ECO:0000256" key="1">
    <source>
        <dbReference type="SAM" id="MobiDB-lite"/>
    </source>
</evidence>
<evidence type="ECO:0000313" key="4">
    <source>
        <dbReference type="EMBL" id="SEQ26935.1"/>
    </source>
</evidence>
<dbReference type="Gene3D" id="3.30.70.1070">
    <property type="entry name" value="Sporulation related repeat"/>
    <property type="match status" value="1"/>
</dbReference>
<dbReference type="Pfam" id="PF05036">
    <property type="entry name" value="SPOR"/>
    <property type="match status" value="1"/>
</dbReference>
<dbReference type="OrthoDB" id="360945at2"/>
<dbReference type="InterPro" id="IPR052521">
    <property type="entry name" value="Cell_div_SPOR-domain"/>
</dbReference>
<feature type="transmembrane region" description="Helical" evidence="2">
    <location>
        <begin position="7"/>
        <end position="27"/>
    </location>
</feature>
<dbReference type="SUPFAM" id="SSF110997">
    <property type="entry name" value="Sporulation related repeat"/>
    <property type="match status" value="1"/>
</dbReference>